<evidence type="ECO:0000256" key="2">
    <source>
        <dbReference type="SAM" id="Phobius"/>
    </source>
</evidence>
<feature type="domain" description="LysM" evidence="3">
    <location>
        <begin position="60"/>
        <end position="110"/>
    </location>
</feature>
<dbReference type="EMBL" id="JALJOR010000009">
    <property type="protein sequence ID" value="KAK9811391.1"/>
    <property type="molecule type" value="Genomic_DNA"/>
</dbReference>
<protein>
    <recommendedName>
        <fullName evidence="3">LysM domain-containing protein</fullName>
    </recommendedName>
</protein>
<accession>A0AAW1PD98</accession>
<comment type="caution">
    <text evidence="4">The sequence shown here is derived from an EMBL/GenBank/DDBJ whole genome shotgun (WGS) entry which is preliminary data.</text>
</comment>
<reference evidence="4 5" key="1">
    <citation type="journal article" date="2024" name="Nat. Commun.">
        <title>Phylogenomics reveals the evolutionary origins of lichenization in chlorophyte algae.</title>
        <authorList>
            <person name="Puginier C."/>
            <person name="Libourel C."/>
            <person name="Otte J."/>
            <person name="Skaloud P."/>
            <person name="Haon M."/>
            <person name="Grisel S."/>
            <person name="Petersen M."/>
            <person name="Berrin J.G."/>
            <person name="Delaux P.M."/>
            <person name="Dal Grande F."/>
            <person name="Keller J."/>
        </authorList>
    </citation>
    <scope>NUCLEOTIDE SEQUENCE [LARGE SCALE GENOMIC DNA]</scope>
    <source>
        <strain evidence="4 5">SAG 2043</strain>
    </source>
</reference>
<evidence type="ECO:0000259" key="3">
    <source>
        <dbReference type="PROSITE" id="PS51782"/>
    </source>
</evidence>
<keyword evidence="2" id="KW-1133">Transmembrane helix</keyword>
<feature type="region of interest" description="Disordered" evidence="1">
    <location>
        <begin position="117"/>
        <end position="179"/>
    </location>
</feature>
<sequence length="179" mass="18655">MQGRPQGGEDPPRFSAKQVRYAGAAVAGVLIGLLGLILLKGGSSEDTEGSKKKQRRAPTTTVTIKSGETVGDLCIKYVGPYTHENLEMIQKLNRDIKDLDLVQPGQAIKLPDNRAGIFEPETSQPPADLPPIAGAAATEGRAERGGGRDAPTAALTSGPWRSGKQGGTAPDPFKGRGSG</sequence>
<evidence type="ECO:0000313" key="4">
    <source>
        <dbReference type="EMBL" id="KAK9811391.1"/>
    </source>
</evidence>
<feature type="transmembrane region" description="Helical" evidence="2">
    <location>
        <begin position="21"/>
        <end position="39"/>
    </location>
</feature>
<organism evidence="4 5">
    <name type="scientific">[Myrmecia] bisecta</name>
    <dbReference type="NCBI Taxonomy" id="41462"/>
    <lineage>
        <taxon>Eukaryota</taxon>
        <taxon>Viridiplantae</taxon>
        <taxon>Chlorophyta</taxon>
        <taxon>core chlorophytes</taxon>
        <taxon>Trebouxiophyceae</taxon>
        <taxon>Trebouxiales</taxon>
        <taxon>Trebouxiaceae</taxon>
        <taxon>Myrmecia</taxon>
    </lineage>
</organism>
<dbReference type="AlphaFoldDB" id="A0AAW1PD98"/>
<keyword evidence="2" id="KW-0472">Membrane</keyword>
<dbReference type="InterPro" id="IPR036779">
    <property type="entry name" value="LysM_dom_sf"/>
</dbReference>
<keyword evidence="2" id="KW-0812">Transmembrane</keyword>
<dbReference type="PROSITE" id="PS51782">
    <property type="entry name" value="LYSM"/>
    <property type="match status" value="1"/>
</dbReference>
<evidence type="ECO:0000256" key="1">
    <source>
        <dbReference type="SAM" id="MobiDB-lite"/>
    </source>
</evidence>
<dbReference type="Proteomes" id="UP001489004">
    <property type="component" value="Unassembled WGS sequence"/>
</dbReference>
<dbReference type="Gene3D" id="3.10.350.10">
    <property type="entry name" value="LysM domain"/>
    <property type="match status" value="1"/>
</dbReference>
<proteinExistence type="predicted"/>
<evidence type="ECO:0000313" key="5">
    <source>
        <dbReference type="Proteomes" id="UP001489004"/>
    </source>
</evidence>
<gene>
    <name evidence="4" type="ORF">WJX72_003150</name>
</gene>
<name>A0AAW1PD98_9CHLO</name>
<dbReference type="SMART" id="SM00257">
    <property type="entry name" value="LysM"/>
    <property type="match status" value="1"/>
</dbReference>
<dbReference type="InterPro" id="IPR018392">
    <property type="entry name" value="LysM"/>
</dbReference>
<keyword evidence="5" id="KW-1185">Reference proteome</keyword>